<dbReference type="Proteomes" id="UP000741863">
    <property type="component" value="Unassembled WGS sequence"/>
</dbReference>
<gene>
    <name evidence="1" type="ORF">JOD17_002361</name>
</gene>
<sequence length="218" mass="24839">MYDERHVLVIFPHPDDEAYGVSGTIAGQIAKGTPVTYACLTLGEMGRNVGNPPIATRESLREIRKRELFEAAESMGLEDLRMLGYRDKTLEFLDDGVLKQLVLNLIDELNPSVVISFYPEHGVHPDHDATSAAVRDALAEIDSTKRPRFWGIAITKDDPEIEYSVKPFINQKISTIKAHDSQFGTMFREYEKRYLAGEQEVSERLENERFHVYSFDDE</sequence>
<dbReference type="RefSeq" id="WP_204697863.1">
    <property type="nucleotide sequence ID" value="NZ_JAFBEC010000006.1"/>
</dbReference>
<organism evidence="1 2">
    <name type="scientific">Geomicrobium sediminis</name>
    <dbReference type="NCBI Taxonomy" id="1347788"/>
    <lineage>
        <taxon>Bacteria</taxon>
        <taxon>Bacillati</taxon>
        <taxon>Bacillota</taxon>
        <taxon>Bacilli</taxon>
        <taxon>Bacillales</taxon>
        <taxon>Geomicrobium</taxon>
    </lineage>
</organism>
<proteinExistence type="predicted"/>
<dbReference type="Pfam" id="PF02585">
    <property type="entry name" value="PIG-L"/>
    <property type="match status" value="1"/>
</dbReference>
<accession>A0ABS2PDB2</accession>
<dbReference type="InterPro" id="IPR024078">
    <property type="entry name" value="LmbE-like_dom_sf"/>
</dbReference>
<dbReference type="PANTHER" id="PTHR12993:SF27">
    <property type="entry name" value="N-ACETYL-ALPHA-D-GLUCOSAMINYL L-MALATE DEACETYLASE 2-RELATED"/>
    <property type="match status" value="1"/>
</dbReference>
<dbReference type="Gene3D" id="3.40.50.10320">
    <property type="entry name" value="LmbE-like"/>
    <property type="match status" value="1"/>
</dbReference>
<comment type="caution">
    <text evidence="1">The sequence shown here is derived from an EMBL/GenBank/DDBJ whole genome shotgun (WGS) entry which is preliminary data.</text>
</comment>
<name>A0ABS2PDB2_9BACL</name>
<dbReference type="SUPFAM" id="SSF102588">
    <property type="entry name" value="LmbE-like"/>
    <property type="match status" value="1"/>
</dbReference>
<protein>
    <submittedName>
        <fullName evidence="1">Bacillithiol biosynthesis deacetylase BshB2</fullName>
    </submittedName>
</protein>
<dbReference type="EMBL" id="JAFBEC010000006">
    <property type="protein sequence ID" value="MBM7633267.1"/>
    <property type="molecule type" value="Genomic_DNA"/>
</dbReference>
<dbReference type="NCBIfam" id="TIGR04000">
    <property type="entry name" value="thiol_BshB2"/>
    <property type="match status" value="1"/>
</dbReference>
<keyword evidence="2" id="KW-1185">Reference proteome</keyword>
<reference evidence="1 2" key="1">
    <citation type="submission" date="2021-01" db="EMBL/GenBank/DDBJ databases">
        <title>Genomic Encyclopedia of Type Strains, Phase IV (KMG-IV): sequencing the most valuable type-strain genomes for metagenomic binning, comparative biology and taxonomic classification.</title>
        <authorList>
            <person name="Goeker M."/>
        </authorList>
    </citation>
    <scope>NUCLEOTIDE SEQUENCE [LARGE SCALE GENOMIC DNA]</scope>
    <source>
        <strain evidence="1 2">DSM 25540</strain>
    </source>
</reference>
<dbReference type="InterPro" id="IPR003737">
    <property type="entry name" value="GlcNAc_PI_deacetylase-related"/>
</dbReference>
<dbReference type="InterPro" id="IPR023841">
    <property type="entry name" value="BshB2"/>
</dbReference>
<evidence type="ECO:0000313" key="2">
    <source>
        <dbReference type="Proteomes" id="UP000741863"/>
    </source>
</evidence>
<evidence type="ECO:0000313" key="1">
    <source>
        <dbReference type="EMBL" id="MBM7633267.1"/>
    </source>
</evidence>
<dbReference type="PANTHER" id="PTHR12993">
    <property type="entry name" value="N-ACETYLGLUCOSAMINYL-PHOSPHATIDYLINOSITOL DE-N-ACETYLASE-RELATED"/>
    <property type="match status" value="1"/>
</dbReference>